<dbReference type="PANTHER" id="PTHR44591:SF21">
    <property type="entry name" value="TWO-COMPONENT RESPONSE REGULATOR"/>
    <property type="match status" value="1"/>
</dbReference>
<keyword evidence="5" id="KW-1185">Reference proteome</keyword>
<gene>
    <name evidence="4" type="ORF">K3181_15500</name>
</gene>
<sequence length="152" mass="16359">MRERSKLAKPIAGVLGRFSRCDSLSPNATILIVEDEPLIRLALIDMFEATGFVVLDAGDAFEAMALLDTHADSIGIMLTDIRLGDGPDGWDVARYARSRLEDLPIVFVSGDSAGDWREAGINRSVMLAKPVADGDLLAAVRTGLEQSSRQGD</sequence>
<dbReference type="Proteomes" id="UP000782554">
    <property type="component" value="Unassembled WGS sequence"/>
</dbReference>
<evidence type="ECO:0000259" key="3">
    <source>
        <dbReference type="PROSITE" id="PS50110"/>
    </source>
</evidence>
<dbReference type="InterPro" id="IPR011006">
    <property type="entry name" value="CheY-like_superfamily"/>
</dbReference>
<dbReference type="PANTHER" id="PTHR44591">
    <property type="entry name" value="STRESS RESPONSE REGULATOR PROTEIN 1"/>
    <property type="match status" value="1"/>
</dbReference>
<evidence type="ECO:0000256" key="1">
    <source>
        <dbReference type="ARBA" id="ARBA00022553"/>
    </source>
</evidence>
<proteinExistence type="predicted"/>
<evidence type="ECO:0000256" key="2">
    <source>
        <dbReference type="PROSITE-ProRule" id="PRU00169"/>
    </source>
</evidence>
<dbReference type="InterPro" id="IPR050595">
    <property type="entry name" value="Bact_response_regulator"/>
</dbReference>
<dbReference type="CDD" id="cd00156">
    <property type="entry name" value="REC"/>
    <property type="match status" value="1"/>
</dbReference>
<dbReference type="InterPro" id="IPR001789">
    <property type="entry name" value="Sig_transdc_resp-reg_receiver"/>
</dbReference>
<dbReference type="SMART" id="SM00448">
    <property type="entry name" value="REC"/>
    <property type="match status" value="1"/>
</dbReference>
<accession>A0ABS7JYW9</accession>
<comment type="caution">
    <text evidence="4">The sequence shown here is derived from an EMBL/GenBank/DDBJ whole genome shotgun (WGS) entry which is preliminary data.</text>
</comment>
<dbReference type="EMBL" id="JAIGNU010000006">
    <property type="protein sequence ID" value="MBX7502845.1"/>
    <property type="molecule type" value="Genomic_DNA"/>
</dbReference>
<evidence type="ECO:0000313" key="4">
    <source>
        <dbReference type="EMBL" id="MBX7502845.1"/>
    </source>
</evidence>
<organism evidence="4 5">
    <name type="scientific">Qipengyuania mesophila</name>
    <dbReference type="NCBI Taxonomy" id="2867246"/>
    <lineage>
        <taxon>Bacteria</taxon>
        <taxon>Pseudomonadati</taxon>
        <taxon>Pseudomonadota</taxon>
        <taxon>Alphaproteobacteria</taxon>
        <taxon>Sphingomonadales</taxon>
        <taxon>Erythrobacteraceae</taxon>
        <taxon>Qipengyuania</taxon>
    </lineage>
</organism>
<dbReference type="Gene3D" id="3.40.50.2300">
    <property type="match status" value="1"/>
</dbReference>
<dbReference type="Pfam" id="PF00072">
    <property type="entry name" value="Response_reg"/>
    <property type="match status" value="1"/>
</dbReference>
<dbReference type="SUPFAM" id="SSF52172">
    <property type="entry name" value="CheY-like"/>
    <property type="match status" value="1"/>
</dbReference>
<name>A0ABS7JYW9_9SPHN</name>
<feature type="modified residue" description="4-aspartylphosphate" evidence="2">
    <location>
        <position position="80"/>
    </location>
</feature>
<feature type="domain" description="Response regulatory" evidence="3">
    <location>
        <begin position="29"/>
        <end position="144"/>
    </location>
</feature>
<dbReference type="PROSITE" id="PS50110">
    <property type="entry name" value="RESPONSE_REGULATORY"/>
    <property type="match status" value="1"/>
</dbReference>
<evidence type="ECO:0000313" key="5">
    <source>
        <dbReference type="Proteomes" id="UP000782554"/>
    </source>
</evidence>
<keyword evidence="1 2" id="KW-0597">Phosphoprotein</keyword>
<reference evidence="4 5" key="1">
    <citation type="submission" date="2021-08" db="EMBL/GenBank/DDBJ databases">
        <title>Comparative Genomics Analysis of the Genus Qipengyuania Reveals Extensive Genetic Diversity and Metabolic Versatility, Including the Description of Fifteen Novel Species.</title>
        <authorList>
            <person name="Liu Y."/>
        </authorList>
    </citation>
    <scope>NUCLEOTIDE SEQUENCE [LARGE SCALE GENOMIC DNA]</scope>
    <source>
        <strain evidence="4 5">YG27</strain>
    </source>
</reference>
<protein>
    <submittedName>
        <fullName evidence="4">Response regulator</fullName>
    </submittedName>
</protein>